<feature type="coiled-coil region" evidence="12">
    <location>
        <begin position="133"/>
        <end position="230"/>
    </location>
</feature>
<dbReference type="Proteomes" id="UP001055712">
    <property type="component" value="Unassembled WGS sequence"/>
</dbReference>
<keyword evidence="11" id="KW-0137">Centromere</keyword>
<dbReference type="PANTHER" id="PTHR21650">
    <property type="entry name" value="MEMBRALIN/KINETOCHORE PROTEIN NUF2"/>
    <property type="match status" value="1"/>
</dbReference>
<gene>
    <name evidence="15" type="ORF">D9Q98_005345</name>
</gene>
<evidence type="ECO:0000256" key="6">
    <source>
        <dbReference type="ARBA" id="ARBA00022776"/>
    </source>
</evidence>
<reference evidence="15" key="1">
    <citation type="journal article" date="2019" name="Plant J.">
        <title>Chlorella vulgaris genome assembly and annotation reveals the molecular basis for metabolic acclimation to high light conditions.</title>
        <authorList>
            <person name="Cecchin M."/>
            <person name="Marcolungo L."/>
            <person name="Rossato M."/>
            <person name="Girolomoni L."/>
            <person name="Cosentino E."/>
            <person name="Cuine S."/>
            <person name="Li-Beisson Y."/>
            <person name="Delledonne M."/>
            <person name="Ballottari M."/>
        </authorList>
    </citation>
    <scope>NUCLEOTIDE SEQUENCE</scope>
    <source>
        <strain evidence="15">211/11P</strain>
    </source>
</reference>
<keyword evidence="6" id="KW-0498">Mitosis</keyword>
<evidence type="ECO:0000259" key="14">
    <source>
        <dbReference type="Pfam" id="PF18595"/>
    </source>
</evidence>
<dbReference type="InterPro" id="IPR038275">
    <property type="entry name" value="Nuf2_N_sf"/>
</dbReference>
<dbReference type="InterPro" id="IPR041112">
    <property type="entry name" value="Nuf2_DHR10-like"/>
</dbReference>
<dbReference type="PANTHER" id="PTHR21650:SF2">
    <property type="entry name" value="KINETOCHORE PROTEIN NUF2"/>
    <property type="match status" value="1"/>
</dbReference>
<dbReference type="Pfam" id="PF03800">
    <property type="entry name" value="Nuf2"/>
    <property type="match status" value="1"/>
</dbReference>
<comment type="caution">
    <text evidence="15">The sequence shown here is derived from an EMBL/GenBank/DDBJ whole genome shotgun (WGS) entry which is preliminary data.</text>
</comment>
<keyword evidence="10" id="KW-0131">Cell cycle</keyword>
<comment type="subcellular location">
    <subcellularLocation>
        <location evidence="2">Chromosome</location>
        <location evidence="2">Centromere</location>
        <location evidence="2">Kinetochore</location>
    </subcellularLocation>
    <subcellularLocation>
        <location evidence="1">Nucleus</location>
    </subcellularLocation>
</comment>
<feature type="domain" description="Kinetochore protein Nuf2 N-terminal" evidence="13">
    <location>
        <begin position="6"/>
        <end position="141"/>
    </location>
</feature>
<evidence type="ECO:0000256" key="7">
    <source>
        <dbReference type="ARBA" id="ARBA00022838"/>
    </source>
</evidence>
<dbReference type="GO" id="GO:0005634">
    <property type="term" value="C:nucleus"/>
    <property type="evidence" value="ECO:0007669"/>
    <property type="project" value="UniProtKB-SubCell"/>
</dbReference>
<dbReference type="InterPro" id="IPR005549">
    <property type="entry name" value="Kinetochore_Nuf2_N"/>
</dbReference>
<dbReference type="GO" id="GO:0051315">
    <property type="term" value="P:attachment of mitotic spindle microtubules to kinetochore"/>
    <property type="evidence" value="ECO:0007669"/>
    <property type="project" value="TreeGrafter"/>
</dbReference>
<evidence type="ECO:0000259" key="13">
    <source>
        <dbReference type="Pfam" id="PF03800"/>
    </source>
</evidence>
<protein>
    <recommendedName>
        <fullName evidence="17">Kinetochore protein Nuf2</fullName>
    </recommendedName>
</protein>
<evidence type="ECO:0000256" key="1">
    <source>
        <dbReference type="ARBA" id="ARBA00004123"/>
    </source>
</evidence>
<proteinExistence type="inferred from homology"/>
<dbReference type="GO" id="GO:0044877">
    <property type="term" value="F:protein-containing complex binding"/>
    <property type="evidence" value="ECO:0007669"/>
    <property type="project" value="TreeGrafter"/>
</dbReference>
<reference evidence="15" key="2">
    <citation type="submission" date="2020-11" db="EMBL/GenBank/DDBJ databases">
        <authorList>
            <person name="Cecchin M."/>
            <person name="Marcolungo L."/>
            <person name="Rossato M."/>
            <person name="Girolomoni L."/>
            <person name="Cosentino E."/>
            <person name="Cuine S."/>
            <person name="Li-Beisson Y."/>
            <person name="Delledonne M."/>
            <person name="Ballottari M."/>
        </authorList>
    </citation>
    <scope>NUCLEOTIDE SEQUENCE</scope>
    <source>
        <strain evidence="15">211/11P</strain>
        <tissue evidence="15">Whole cell</tissue>
    </source>
</reference>
<keyword evidence="8 12" id="KW-0175">Coiled coil</keyword>
<evidence type="ECO:0000256" key="10">
    <source>
        <dbReference type="ARBA" id="ARBA00023306"/>
    </source>
</evidence>
<dbReference type="GO" id="GO:0007052">
    <property type="term" value="P:mitotic spindle organization"/>
    <property type="evidence" value="ECO:0007669"/>
    <property type="project" value="TreeGrafter"/>
</dbReference>
<keyword evidence="9" id="KW-0539">Nucleus</keyword>
<dbReference type="EMBL" id="SIDB01000008">
    <property type="protein sequence ID" value="KAI3429248.1"/>
    <property type="molecule type" value="Genomic_DNA"/>
</dbReference>
<evidence type="ECO:0000256" key="8">
    <source>
        <dbReference type="ARBA" id="ARBA00023054"/>
    </source>
</evidence>
<name>A0A9D4YVV1_CHLVU</name>
<dbReference type="GO" id="GO:0031262">
    <property type="term" value="C:Ndc80 complex"/>
    <property type="evidence" value="ECO:0007669"/>
    <property type="project" value="InterPro"/>
</dbReference>
<evidence type="ECO:0000256" key="12">
    <source>
        <dbReference type="SAM" id="Coils"/>
    </source>
</evidence>
<evidence type="ECO:0000313" key="16">
    <source>
        <dbReference type="Proteomes" id="UP001055712"/>
    </source>
</evidence>
<dbReference type="GO" id="GO:0051383">
    <property type="term" value="P:kinetochore organization"/>
    <property type="evidence" value="ECO:0007669"/>
    <property type="project" value="TreeGrafter"/>
</dbReference>
<dbReference type="GO" id="GO:0045132">
    <property type="term" value="P:meiotic chromosome segregation"/>
    <property type="evidence" value="ECO:0007669"/>
    <property type="project" value="TreeGrafter"/>
</dbReference>
<feature type="domain" description="Nuf2 DHR10-like" evidence="14">
    <location>
        <begin position="255"/>
        <end position="312"/>
    </location>
</feature>
<dbReference type="Pfam" id="PF18595">
    <property type="entry name" value="Nuf2_DHR10-like"/>
    <property type="match status" value="1"/>
</dbReference>
<organism evidence="15 16">
    <name type="scientific">Chlorella vulgaris</name>
    <name type="common">Green alga</name>
    <dbReference type="NCBI Taxonomy" id="3077"/>
    <lineage>
        <taxon>Eukaryota</taxon>
        <taxon>Viridiplantae</taxon>
        <taxon>Chlorophyta</taxon>
        <taxon>core chlorophytes</taxon>
        <taxon>Trebouxiophyceae</taxon>
        <taxon>Chlorellales</taxon>
        <taxon>Chlorellaceae</taxon>
        <taxon>Chlorella clade</taxon>
        <taxon>Chlorella</taxon>
    </lineage>
</organism>
<dbReference type="GO" id="GO:0051301">
    <property type="term" value="P:cell division"/>
    <property type="evidence" value="ECO:0007669"/>
    <property type="project" value="UniProtKB-KW"/>
</dbReference>
<evidence type="ECO:0000256" key="9">
    <source>
        <dbReference type="ARBA" id="ARBA00023242"/>
    </source>
</evidence>
<keyword evidence="4" id="KW-0158">Chromosome</keyword>
<feature type="coiled-coil region" evidence="12">
    <location>
        <begin position="325"/>
        <end position="426"/>
    </location>
</feature>
<evidence type="ECO:0000256" key="11">
    <source>
        <dbReference type="ARBA" id="ARBA00023328"/>
    </source>
</evidence>
<comment type="similarity">
    <text evidence="3">Belongs to the NUF2 family.</text>
</comment>
<evidence type="ECO:0008006" key="17">
    <source>
        <dbReference type="Google" id="ProtNLM"/>
    </source>
</evidence>
<evidence type="ECO:0000256" key="3">
    <source>
        <dbReference type="ARBA" id="ARBA00005498"/>
    </source>
</evidence>
<keyword evidence="5" id="KW-0132">Cell division</keyword>
<evidence type="ECO:0000313" key="15">
    <source>
        <dbReference type="EMBL" id="KAI3429248.1"/>
    </source>
</evidence>
<keyword evidence="16" id="KW-1185">Reference proteome</keyword>
<evidence type="ECO:0000256" key="2">
    <source>
        <dbReference type="ARBA" id="ARBA00004629"/>
    </source>
</evidence>
<dbReference type="AlphaFoldDB" id="A0A9D4YVV1"/>
<evidence type="ECO:0000256" key="4">
    <source>
        <dbReference type="ARBA" id="ARBA00022454"/>
    </source>
</evidence>
<sequence length="465" mass="51738">MSQFGTPLFSEKDICIFLSELGMSASADQLGKPSFEFVQPIYENLVTALTGVTREELQQPVFMAIDALEFPELHDESIPAMAFIRHLSRLLQAAGVRDFTLKDLYKPEGPRLRKHLSAILNFAMFREEKLAVYTSMQEQLEGHLQDKEAAAEQNAALKAELRQLQEDRAAELPQVAALEAEQQALYAENQQLNKQQAALGSEVRGLKQGANALTDEASQLRYKLSQARGQAELLRSQIVQSPQKIQALLTELAAAVERERAMVADADRRSRELAARLDVVGKVEKEVAKASGLMEGVEAEIGKKKEVSRKASLLVVVVAGGYGRVKALHAEIWAAEHEAQQLEAQHQHLKRQQAALQERITRLEAQCRAKHDAAESSIEERLRDKEAIEAENAAAVARLQENEAMMRKLQEKIAELQQAHSEQIEAVLGQYSFLLQQVSEYHGSMEAAMQPVPAPEVAVKAMRVR</sequence>
<evidence type="ECO:0000256" key="5">
    <source>
        <dbReference type="ARBA" id="ARBA00022618"/>
    </source>
</evidence>
<keyword evidence="7" id="KW-0995">Kinetochore</keyword>
<dbReference type="Gene3D" id="1.10.418.60">
    <property type="entry name" value="Ncd80 complex, Nuf2 subunit"/>
    <property type="match status" value="1"/>
</dbReference>
<accession>A0A9D4YVV1</accession>
<dbReference type="OrthoDB" id="8194677at2759"/>